<organism evidence="4">
    <name type="scientific">candidate division WOR-3 bacterium</name>
    <dbReference type="NCBI Taxonomy" id="2052148"/>
    <lineage>
        <taxon>Bacteria</taxon>
        <taxon>Bacteria division WOR-3</taxon>
    </lineage>
</organism>
<evidence type="ECO:0000256" key="1">
    <source>
        <dbReference type="SAM" id="Coils"/>
    </source>
</evidence>
<dbReference type="EMBL" id="DSKY01000015">
    <property type="protein sequence ID" value="HDY59145.1"/>
    <property type="molecule type" value="Genomic_DNA"/>
</dbReference>
<dbReference type="CDD" id="cd00130">
    <property type="entry name" value="PAS"/>
    <property type="match status" value="1"/>
</dbReference>
<dbReference type="PANTHER" id="PTHR44757:SF2">
    <property type="entry name" value="BIOFILM ARCHITECTURE MAINTENANCE PROTEIN MBAA"/>
    <property type="match status" value="1"/>
</dbReference>
<dbReference type="PANTHER" id="PTHR44757">
    <property type="entry name" value="DIGUANYLATE CYCLASE DGCP"/>
    <property type="match status" value="1"/>
</dbReference>
<dbReference type="GO" id="GO:0016020">
    <property type="term" value="C:membrane"/>
    <property type="evidence" value="ECO:0007669"/>
    <property type="project" value="InterPro"/>
</dbReference>
<dbReference type="PROSITE" id="PS50112">
    <property type="entry name" value="PAS"/>
    <property type="match status" value="1"/>
</dbReference>
<dbReference type="Gene3D" id="3.30.450.20">
    <property type="entry name" value="PAS domain"/>
    <property type="match status" value="1"/>
</dbReference>
<evidence type="ECO:0000259" key="3">
    <source>
        <dbReference type="PROSITE" id="PS50885"/>
    </source>
</evidence>
<dbReference type="SUPFAM" id="SSF55785">
    <property type="entry name" value="PYP-like sensor domain (PAS domain)"/>
    <property type="match status" value="1"/>
</dbReference>
<feature type="domain" description="HAMP" evidence="3">
    <location>
        <begin position="9"/>
        <end position="55"/>
    </location>
</feature>
<dbReference type="PROSITE" id="PS50885">
    <property type="entry name" value="HAMP"/>
    <property type="match status" value="1"/>
</dbReference>
<dbReference type="GO" id="GO:0007165">
    <property type="term" value="P:signal transduction"/>
    <property type="evidence" value="ECO:0007669"/>
    <property type="project" value="InterPro"/>
</dbReference>
<accession>A0A7V1EI25</accession>
<feature type="coiled-coil region" evidence="1">
    <location>
        <begin position="40"/>
        <end position="77"/>
    </location>
</feature>
<evidence type="ECO:0000259" key="2">
    <source>
        <dbReference type="PROSITE" id="PS50112"/>
    </source>
</evidence>
<evidence type="ECO:0000313" key="4">
    <source>
        <dbReference type="EMBL" id="HDY59145.1"/>
    </source>
</evidence>
<dbReference type="InterPro" id="IPR052155">
    <property type="entry name" value="Biofilm_reg_signaling"/>
</dbReference>
<sequence>MGSPGNDYKKIIDVLVRAGSGDLTTEITLSTDDPNLNAIAREFNKMVNKLKATITELRESNRQMEAIVKRLERIFNNSGDIILFINKYGAIVEINKRVKDILGYEPDDLKGKHFAKTGLIFSEEIPDLLERFKVAVKKAVIKDKLNLTCITKEGVKLHMEAGLRLLKDEEEVEGIIVVLRNVTEHIQSDIRLKEEKEKLRSIISSIEDLVLIVDKDLHLVEYYESPSSRENFILASVKGYAGKSIKNFFQSRLLRK</sequence>
<dbReference type="AlphaFoldDB" id="A0A7V1EI25"/>
<reference evidence="4" key="1">
    <citation type="journal article" date="2020" name="mSystems">
        <title>Genome- and Community-Level Interaction Insights into Carbon Utilization and Element Cycling Functions of Hydrothermarchaeota in Hydrothermal Sediment.</title>
        <authorList>
            <person name="Zhou Z."/>
            <person name="Liu Y."/>
            <person name="Xu W."/>
            <person name="Pan J."/>
            <person name="Luo Z.H."/>
            <person name="Li M."/>
        </authorList>
    </citation>
    <scope>NUCLEOTIDE SEQUENCE [LARGE SCALE GENOMIC DNA]</scope>
    <source>
        <strain evidence="4">SpSt-258</strain>
    </source>
</reference>
<dbReference type="InterPro" id="IPR000014">
    <property type="entry name" value="PAS"/>
</dbReference>
<protein>
    <submittedName>
        <fullName evidence="4">PAS domain S-box protein</fullName>
    </submittedName>
</protein>
<dbReference type="SMART" id="SM00091">
    <property type="entry name" value="PAS"/>
    <property type="match status" value="1"/>
</dbReference>
<dbReference type="Pfam" id="PF13426">
    <property type="entry name" value="PAS_9"/>
    <property type="match status" value="1"/>
</dbReference>
<gene>
    <name evidence="4" type="ORF">ENP86_06290</name>
</gene>
<dbReference type="NCBIfam" id="TIGR00229">
    <property type="entry name" value="sensory_box"/>
    <property type="match status" value="1"/>
</dbReference>
<keyword evidence="1" id="KW-0175">Coiled coil</keyword>
<dbReference type="InterPro" id="IPR003660">
    <property type="entry name" value="HAMP_dom"/>
</dbReference>
<comment type="caution">
    <text evidence="4">The sequence shown here is derived from an EMBL/GenBank/DDBJ whole genome shotgun (WGS) entry which is preliminary data.</text>
</comment>
<proteinExistence type="predicted"/>
<feature type="domain" description="PAS" evidence="2">
    <location>
        <begin position="67"/>
        <end position="139"/>
    </location>
</feature>
<dbReference type="InterPro" id="IPR035965">
    <property type="entry name" value="PAS-like_dom_sf"/>
</dbReference>
<name>A0A7V1EI25_UNCW3</name>